<dbReference type="RefSeq" id="WP_349140056.1">
    <property type="nucleotide sequence ID" value="NZ_JBBMFT010000004.1"/>
</dbReference>
<reference evidence="2 3" key="1">
    <citation type="submission" date="2024-03" db="EMBL/GenBank/DDBJ databases">
        <title>Human intestinal bacterial collection.</title>
        <authorList>
            <person name="Pauvert C."/>
            <person name="Hitch T.C.A."/>
            <person name="Clavel T."/>
        </authorList>
    </citation>
    <scope>NUCLEOTIDE SEQUENCE [LARGE SCALE GENOMIC DNA]</scope>
    <source>
        <strain evidence="2 3">CLA-AP-H34</strain>
    </source>
</reference>
<proteinExistence type="predicted"/>
<sequence>MKRILPALALCCALLLSGCTSLLERTYTSVEPHTEHTVSGSDTSTIKADTYSELVNAILFFVSQGMEEGVVQLTGYEGDVEADLNQACLEVAKDDPLGAYAVDFIKNDYTRVLTTYEATITISYRRTQEQINSLVNVTGSSAIREEVGQALAAFQPELALRVGYFTEEMADLDSLIRQAYYDDPASALGMPLWEINLYPDTGNQRIVEILLIYPESAELLAHKKEDLLSTVEQMVLPLHPSQHTSAERLSLLFQLLPDAVHTSGTGSTAWDAILGDGADSEGLALAFQLLCDEMDIGSTLIEGTLNGQPHFWNQLTDNGGTHYVDLTRSTDGTTWSAEDLIALGYVWAGSEEIE</sequence>
<evidence type="ECO:0008006" key="4">
    <source>
        <dbReference type="Google" id="ProtNLM"/>
    </source>
</evidence>
<dbReference type="Proteomes" id="UP001440599">
    <property type="component" value="Unassembled WGS sequence"/>
</dbReference>
<evidence type="ECO:0000313" key="2">
    <source>
        <dbReference type="EMBL" id="MEQ2456420.1"/>
    </source>
</evidence>
<evidence type="ECO:0000256" key="1">
    <source>
        <dbReference type="SAM" id="SignalP"/>
    </source>
</evidence>
<keyword evidence="1" id="KW-0732">Signal</keyword>
<accession>A0ABV1EPA9</accession>
<gene>
    <name evidence="2" type="ORF">WMO45_07790</name>
</gene>
<organism evidence="2 3">
    <name type="scientific">Flavonifractor hominis</name>
    <dbReference type="NCBI Taxonomy" id="3133178"/>
    <lineage>
        <taxon>Bacteria</taxon>
        <taxon>Bacillati</taxon>
        <taxon>Bacillota</taxon>
        <taxon>Clostridia</taxon>
        <taxon>Eubacteriales</taxon>
        <taxon>Oscillospiraceae</taxon>
        <taxon>Flavonifractor</taxon>
    </lineage>
</organism>
<feature type="chain" id="PRO_5045099407" description="GerMN domain-containing protein" evidence="1">
    <location>
        <begin position="23"/>
        <end position="354"/>
    </location>
</feature>
<name>A0ABV1EPA9_9FIRM</name>
<keyword evidence="3" id="KW-1185">Reference proteome</keyword>
<evidence type="ECO:0000313" key="3">
    <source>
        <dbReference type="Proteomes" id="UP001440599"/>
    </source>
</evidence>
<dbReference type="EMBL" id="JBBMFT010000004">
    <property type="protein sequence ID" value="MEQ2456420.1"/>
    <property type="molecule type" value="Genomic_DNA"/>
</dbReference>
<feature type="signal peptide" evidence="1">
    <location>
        <begin position="1"/>
        <end position="22"/>
    </location>
</feature>
<protein>
    <recommendedName>
        <fullName evidence="4">GerMN domain-containing protein</fullName>
    </recommendedName>
</protein>
<comment type="caution">
    <text evidence="2">The sequence shown here is derived from an EMBL/GenBank/DDBJ whole genome shotgun (WGS) entry which is preliminary data.</text>
</comment>
<dbReference type="PROSITE" id="PS51257">
    <property type="entry name" value="PROKAR_LIPOPROTEIN"/>
    <property type="match status" value="1"/>
</dbReference>